<feature type="compositionally biased region" description="Basic and acidic residues" evidence="5">
    <location>
        <begin position="25"/>
        <end position="41"/>
    </location>
</feature>
<feature type="region of interest" description="Disordered" evidence="5">
    <location>
        <begin position="111"/>
        <end position="141"/>
    </location>
</feature>
<dbReference type="InterPro" id="IPR053164">
    <property type="entry name" value="IS1016-like_transposase"/>
</dbReference>
<evidence type="ECO:0000256" key="3">
    <source>
        <dbReference type="ARBA" id="ARBA00022833"/>
    </source>
</evidence>
<dbReference type="SMART" id="SM01126">
    <property type="entry name" value="DDE_Tnp_IS1595"/>
    <property type="match status" value="1"/>
</dbReference>
<keyword evidence="3" id="KW-0862">Zinc</keyword>
<evidence type="ECO:0000313" key="8">
    <source>
        <dbReference type="Proteomes" id="UP000007110"/>
    </source>
</evidence>
<reference evidence="7" key="2">
    <citation type="submission" date="2021-01" db="UniProtKB">
        <authorList>
            <consortium name="EnsemblMetazoa"/>
        </authorList>
    </citation>
    <scope>IDENTIFICATION</scope>
</reference>
<dbReference type="OrthoDB" id="10062329at2759"/>
<feature type="compositionally biased region" description="Basic and acidic residues" evidence="5">
    <location>
        <begin position="123"/>
        <end position="141"/>
    </location>
</feature>
<dbReference type="PANTHER" id="PTHR47163">
    <property type="entry name" value="DDE_TNP_IS1595 DOMAIN-CONTAINING PROTEIN"/>
    <property type="match status" value="1"/>
</dbReference>
<dbReference type="GO" id="GO:0008270">
    <property type="term" value="F:zinc ion binding"/>
    <property type="evidence" value="ECO:0007669"/>
    <property type="project" value="UniProtKB-KW"/>
</dbReference>
<reference evidence="8" key="1">
    <citation type="submission" date="2015-02" db="EMBL/GenBank/DDBJ databases">
        <title>Genome sequencing for Strongylocentrotus purpuratus.</title>
        <authorList>
            <person name="Murali S."/>
            <person name="Liu Y."/>
            <person name="Vee V."/>
            <person name="English A."/>
            <person name="Wang M."/>
            <person name="Skinner E."/>
            <person name="Han Y."/>
            <person name="Muzny D.M."/>
            <person name="Worley K.C."/>
            <person name="Gibbs R.A."/>
        </authorList>
    </citation>
    <scope>NUCLEOTIDE SEQUENCE</scope>
</reference>
<feature type="region of interest" description="Disordered" evidence="5">
    <location>
        <begin position="1"/>
        <end position="41"/>
    </location>
</feature>
<keyword evidence="2 4" id="KW-0863">Zinc-finger</keyword>
<dbReference type="AlphaFoldDB" id="A0A7M7MY65"/>
<dbReference type="Proteomes" id="UP000007110">
    <property type="component" value="Unassembled WGS sequence"/>
</dbReference>
<dbReference type="InterPro" id="IPR024445">
    <property type="entry name" value="Tnp_ISXO2-like"/>
</dbReference>
<dbReference type="Pfam" id="PF02008">
    <property type="entry name" value="zf-CXXC"/>
    <property type="match status" value="1"/>
</dbReference>
<dbReference type="Pfam" id="PF12762">
    <property type="entry name" value="DDE_Tnp_IS1595"/>
    <property type="match status" value="1"/>
</dbReference>
<keyword evidence="1" id="KW-0479">Metal-binding</keyword>
<dbReference type="PANTHER" id="PTHR47163:SF2">
    <property type="entry name" value="SI:DKEY-17M8.2"/>
    <property type="match status" value="1"/>
</dbReference>
<dbReference type="EnsemblMetazoa" id="XM_030972050">
    <property type="protein sequence ID" value="XP_030827910"/>
    <property type="gene ID" value="LOC100889892"/>
</dbReference>
<dbReference type="Gene3D" id="2.60.120.650">
    <property type="entry name" value="Cupin"/>
    <property type="match status" value="1"/>
</dbReference>
<dbReference type="RefSeq" id="XP_030827910.1">
    <property type="nucleotide sequence ID" value="XM_030972050.1"/>
</dbReference>
<keyword evidence="8" id="KW-1185">Reference proteome</keyword>
<organism evidence="7 8">
    <name type="scientific">Strongylocentrotus purpuratus</name>
    <name type="common">Purple sea urchin</name>
    <dbReference type="NCBI Taxonomy" id="7668"/>
    <lineage>
        <taxon>Eukaryota</taxon>
        <taxon>Metazoa</taxon>
        <taxon>Echinodermata</taxon>
        <taxon>Eleutherozoa</taxon>
        <taxon>Echinozoa</taxon>
        <taxon>Echinoidea</taxon>
        <taxon>Euechinoidea</taxon>
        <taxon>Echinacea</taxon>
        <taxon>Camarodonta</taxon>
        <taxon>Echinidea</taxon>
        <taxon>Strongylocentrotidae</taxon>
        <taxon>Strongylocentrotus</taxon>
    </lineage>
</organism>
<proteinExistence type="predicted"/>
<dbReference type="InParanoid" id="A0A7M7MY65"/>
<dbReference type="InterPro" id="IPR002857">
    <property type="entry name" value="Znf_CXXC"/>
</dbReference>
<evidence type="ECO:0000256" key="5">
    <source>
        <dbReference type="SAM" id="MobiDB-lite"/>
    </source>
</evidence>
<sequence length="566" mass="64631">MEETSDDEDSSRRSFSSMGFANLPERQDIIVEKTEKDKDTHKEKVIMTDKRAIESGPGGHFLDDNGEPLAYCRCRSSDCSQVIVACDHCEEKCVGVEEPAAKFILKSACPPSGEKTPSLSVINKERKEKKEKTKLDKPSEKKITKTRKQFLKEKKMKMKKEGVKKMRSKKLKMMKTKEKKGIGSGEKTGASEADASGDYSPATHALKLTKAAQRANRRCGECEACKRNDDCGQCVFCMDMKKLGGPIKMRQKCRFKQCLKRASPNIFELGSMFFTFPDQTPRRDATIAWCREHGLLSTQMTCPNCDDRCKEARRERCIDKVVWRCRNTKCRKIVNLRKGSFFESSHLELWQIIGLSHIWASSGRRAQGPTQQSIMRDICTSSSVVVDWKHFLRDVCVQYFANQHEQIGGPGKVVEVYESMFTQRKKSVGRQRQQRWVLGGYEQARKIGFMVEVPSRDAATLLPIIEHWVAPGSVIWTDLRGAYAHLGNQPGLGDIHRTVNHTVHFMDPAKGVCTMWARAKAKFKASHRSTKRNSFGDYLKEFMWFQRFGDSAFYQLWLQIAHLYPV</sequence>
<evidence type="ECO:0000256" key="2">
    <source>
        <dbReference type="ARBA" id="ARBA00022771"/>
    </source>
</evidence>
<evidence type="ECO:0000313" key="7">
    <source>
        <dbReference type="EnsemblMetazoa" id="XP_030827910"/>
    </source>
</evidence>
<evidence type="ECO:0000256" key="1">
    <source>
        <dbReference type="ARBA" id="ARBA00022723"/>
    </source>
</evidence>
<dbReference type="PROSITE" id="PS51058">
    <property type="entry name" value="ZF_CXXC"/>
    <property type="match status" value="1"/>
</dbReference>
<evidence type="ECO:0000256" key="4">
    <source>
        <dbReference type="PROSITE-ProRule" id="PRU00509"/>
    </source>
</evidence>
<dbReference type="GO" id="GO:0003677">
    <property type="term" value="F:DNA binding"/>
    <property type="evidence" value="ECO:0007669"/>
    <property type="project" value="InterPro"/>
</dbReference>
<dbReference type="GeneID" id="100889892"/>
<feature type="compositionally biased region" description="Basic residues" evidence="5">
    <location>
        <begin position="165"/>
        <end position="174"/>
    </location>
</feature>
<feature type="domain" description="CXXC-type" evidence="6">
    <location>
        <begin position="210"/>
        <end position="259"/>
    </location>
</feature>
<accession>A0A7M7MY65</accession>
<dbReference type="KEGG" id="spu:100889892"/>
<evidence type="ECO:0000259" key="6">
    <source>
        <dbReference type="PROSITE" id="PS51058"/>
    </source>
</evidence>
<name>A0A7M7MY65_STRPU</name>
<feature type="region of interest" description="Disordered" evidence="5">
    <location>
        <begin position="155"/>
        <end position="197"/>
    </location>
</feature>
<protein>
    <recommendedName>
        <fullName evidence="6">CXXC-type domain-containing protein</fullName>
    </recommendedName>
</protein>